<comment type="caution">
    <text evidence="1">The sequence shown here is derived from an EMBL/GenBank/DDBJ whole genome shotgun (WGS) entry which is preliminary data.</text>
</comment>
<dbReference type="AlphaFoldDB" id="A0A087DRW5"/>
<dbReference type="EMBL" id="JGZQ01000003">
    <property type="protein sequence ID" value="KFI98265.1"/>
    <property type="molecule type" value="Genomic_DNA"/>
</dbReference>
<proteinExistence type="predicted"/>
<dbReference type="Proteomes" id="UP000029091">
    <property type="component" value="Unassembled WGS sequence"/>
</dbReference>
<organism evidence="1 2">
    <name type="scientific">Bifidobacterium adolescentis JCM 15918</name>
    <dbReference type="NCBI Taxonomy" id="1437612"/>
    <lineage>
        <taxon>Bacteria</taxon>
        <taxon>Bacillati</taxon>
        <taxon>Actinomycetota</taxon>
        <taxon>Actinomycetes</taxon>
        <taxon>Bifidobacteriales</taxon>
        <taxon>Bifidobacteriaceae</taxon>
        <taxon>Bifidobacterium</taxon>
    </lineage>
</organism>
<evidence type="ECO:0000313" key="2">
    <source>
        <dbReference type="Proteomes" id="UP000029091"/>
    </source>
</evidence>
<reference evidence="1 2" key="1">
    <citation type="submission" date="2014-03" db="EMBL/GenBank/DDBJ databases">
        <title>Genomics of Bifidobacteria.</title>
        <authorList>
            <person name="Ventura M."/>
            <person name="Milani C."/>
            <person name="Lugli G.A."/>
        </authorList>
    </citation>
    <scope>NUCLEOTIDE SEQUENCE [LARGE SCALE GENOMIC DNA]</scope>
    <source>
        <strain evidence="2">JCM 15918</strain>
    </source>
</reference>
<gene>
    <name evidence="1" type="ORF">BSTER_0847</name>
</gene>
<protein>
    <submittedName>
        <fullName evidence="1">Uncharacterized protein</fullName>
    </submittedName>
</protein>
<dbReference type="RefSeq" id="WP_033500299.1">
    <property type="nucleotide sequence ID" value="NZ_JDUX01000015.1"/>
</dbReference>
<evidence type="ECO:0000313" key="1">
    <source>
        <dbReference type="EMBL" id="KFI98265.1"/>
    </source>
</evidence>
<sequence>MGNGTPSDEYESVEMWFMRRTTDRLVRENFEMTDRLVKEDYTLRTIINTSVRKLNDIHQQISGLKEVI</sequence>
<accession>A0A087DRW5</accession>
<name>A0A087DRW5_BIFAD</name>